<feature type="region of interest" description="Disordered" evidence="1">
    <location>
        <begin position="132"/>
        <end position="609"/>
    </location>
</feature>
<feature type="region of interest" description="Disordered" evidence="1">
    <location>
        <begin position="798"/>
        <end position="841"/>
    </location>
</feature>
<evidence type="ECO:0000256" key="1">
    <source>
        <dbReference type="SAM" id="MobiDB-lite"/>
    </source>
</evidence>
<feature type="compositionally biased region" description="Polar residues" evidence="1">
    <location>
        <begin position="572"/>
        <end position="584"/>
    </location>
</feature>
<feature type="compositionally biased region" description="Basic and acidic residues" evidence="1">
    <location>
        <begin position="236"/>
        <end position="246"/>
    </location>
</feature>
<evidence type="ECO:0000313" key="3">
    <source>
        <dbReference type="EMBL" id="JAC88423.1"/>
    </source>
</evidence>
<evidence type="ECO:0000256" key="2">
    <source>
        <dbReference type="SAM" id="SignalP"/>
    </source>
</evidence>
<feature type="compositionally biased region" description="Low complexity" evidence="1">
    <location>
        <begin position="345"/>
        <end position="358"/>
    </location>
</feature>
<keyword evidence="2" id="KW-0732">Signal</keyword>
<feature type="compositionally biased region" description="Basic and acidic residues" evidence="1">
    <location>
        <begin position="441"/>
        <end position="455"/>
    </location>
</feature>
<feature type="compositionally biased region" description="Basic and acidic residues" evidence="1">
    <location>
        <begin position="326"/>
        <end position="343"/>
    </location>
</feature>
<feature type="compositionally biased region" description="Polar residues" evidence="1">
    <location>
        <begin position="471"/>
        <end position="491"/>
    </location>
</feature>
<feature type="compositionally biased region" description="Polar residues" evidence="1">
    <location>
        <begin position="251"/>
        <end position="262"/>
    </location>
</feature>
<feature type="region of interest" description="Disordered" evidence="1">
    <location>
        <begin position="664"/>
        <end position="685"/>
    </location>
</feature>
<protein>
    <submittedName>
        <fullName evidence="3">Putative microtubule-associated protein futsch</fullName>
    </submittedName>
</protein>
<feature type="compositionally biased region" description="Basic and acidic residues" evidence="1">
    <location>
        <begin position="276"/>
        <end position="294"/>
    </location>
</feature>
<organism evidence="3">
    <name type="scientific">Panstrongylus megistus</name>
    <dbReference type="NCBI Taxonomy" id="65343"/>
    <lineage>
        <taxon>Eukaryota</taxon>
        <taxon>Metazoa</taxon>
        <taxon>Ecdysozoa</taxon>
        <taxon>Arthropoda</taxon>
        <taxon>Hexapoda</taxon>
        <taxon>Insecta</taxon>
        <taxon>Pterygota</taxon>
        <taxon>Neoptera</taxon>
        <taxon>Paraneoptera</taxon>
        <taxon>Hemiptera</taxon>
        <taxon>Heteroptera</taxon>
        <taxon>Panheteroptera</taxon>
        <taxon>Cimicomorpha</taxon>
        <taxon>Reduviidae</taxon>
        <taxon>Triatominae</taxon>
        <taxon>Panstrongylus</taxon>
    </lineage>
</organism>
<dbReference type="AlphaFoldDB" id="A0A069DWK6"/>
<feature type="compositionally biased region" description="Basic residues" evidence="1">
    <location>
        <begin position="806"/>
        <end position="820"/>
    </location>
</feature>
<feature type="compositionally biased region" description="Basic and acidic residues" evidence="1">
    <location>
        <begin position="505"/>
        <end position="523"/>
    </location>
</feature>
<reference evidence="3" key="1">
    <citation type="journal article" date="2015" name="J. Med. Entomol.">
        <title>A Deep Insight Into the Sialotranscriptome of the Chagas Disease Vector, Panstrongylus megistus (Hemiptera: Heteroptera).</title>
        <authorList>
            <person name="Ribeiro J.M."/>
            <person name="Schwarz A."/>
            <person name="Francischetti I.M."/>
        </authorList>
    </citation>
    <scope>NUCLEOTIDE SEQUENCE</scope>
    <source>
        <tissue evidence="3">Salivary glands</tissue>
    </source>
</reference>
<feature type="signal peptide" evidence="2">
    <location>
        <begin position="1"/>
        <end position="21"/>
    </location>
</feature>
<dbReference type="EMBL" id="GBGD01000466">
    <property type="protein sequence ID" value="JAC88423.1"/>
    <property type="molecule type" value="mRNA"/>
</dbReference>
<feature type="compositionally biased region" description="Basic and acidic residues" evidence="1">
    <location>
        <begin position="386"/>
        <end position="434"/>
    </location>
</feature>
<feature type="compositionally biased region" description="Basic and acidic residues" evidence="1">
    <location>
        <begin position="149"/>
        <end position="228"/>
    </location>
</feature>
<name>A0A069DWK6_9HEMI</name>
<feature type="chain" id="PRO_5001663206" evidence="2">
    <location>
        <begin position="22"/>
        <end position="841"/>
    </location>
</feature>
<proteinExistence type="evidence at transcript level"/>
<feature type="compositionally biased region" description="Basic and acidic residues" evidence="1">
    <location>
        <begin position="302"/>
        <end position="312"/>
    </location>
</feature>
<feature type="compositionally biased region" description="Basic residues" evidence="1">
    <location>
        <begin position="367"/>
        <end position="378"/>
    </location>
</feature>
<accession>A0A069DWK6</accession>
<sequence>MQFKLLILLLLIVALANIASSQQPNGVYNEDSGQRFISFEDLNSQSADQTGRKNYGQNMIYPEFEIHTNPKYSSYSNGYFDQQDSYPKENEFKNGIILSKVSKNEKLLKEYLNKSGRKQSKIGELIAALGGTNKGNVKTKPGSQVSQDSEIKLKENKPGEPKELPQSDMGQEKDTKQLVVKESDGGESISKVEESTKKTEVGQEGTNEGKRSGEPEKQLKENQLEKQDNLTQSGIAKEKDNQHNGAEENGGSDNISKVAESTSKTEEEQEGTNEGKGSEEPEKQLKENQLEKQDNLTQSGVAKEEDNLHIGVKENGGGELMLEVAESTKDIEEEQKEPNDVGKETVQQQNQQSTTSGSDENKLNRVPVRKKCSKKKKSSSSSSSSEEEKPKIKKMEDDNSGEKKTKKEEKTSKEERIKDEEQKEKGIKDNEVRVIEINTVPKHEPESGGDQKVEPEIQTGTQPEDSRNETDSSTALIVISPANSTSNYQIEETSKSSQEELNTVKVEESQEKVPKLENHDETKINVTITPVPQVTGEPSKESGPNPEDGKNVAMIQVNRKETENEDSMQADEASNLNDNNQSEENSSRVEEPNNEIVGHPKSDGSATPDVNEKVIWNYQNLDGFAIPDVDGKVILDYQNLHGTTEKNIQVEERKKNEVTIEENANLDEGSGKNNENIASKEEKINSVPQTVLEEKLKEKDDQVEKQKEEEKESSYKDNPLKLLKEYCKLNYPVTYVLMMLRPINIDINIINLDRTDLMLSVQENPTSEEKEIFTGGQENTDAEDHSVTKLIEDLPNSIQSKMGHGVGKKHKKKKPCKNGGKKPAYYGKKKGKYGKSSGIYK</sequence>
<feature type="non-terminal residue" evidence="3">
    <location>
        <position position="841"/>
    </location>
</feature>